<dbReference type="CDD" id="cd16841">
    <property type="entry name" value="RraA_family"/>
    <property type="match status" value="1"/>
</dbReference>
<evidence type="ECO:0000256" key="2">
    <source>
        <dbReference type="ARBA" id="ARBA00001968"/>
    </source>
</evidence>
<evidence type="ECO:0000256" key="9">
    <source>
        <dbReference type="ARBA" id="ARBA00029596"/>
    </source>
</evidence>
<evidence type="ECO:0000313" key="15">
    <source>
        <dbReference type="Proteomes" id="UP001157091"/>
    </source>
</evidence>
<evidence type="ECO:0000256" key="3">
    <source>
        <dbReference type="ARBA" id="ARBA00008621"/>
    </source>
</evidence>
<evidence type="ECO:0000256" key="1">
    <source>
        <dbReference type="ARBA" id="ARBA00001342"/>
    </source>
</evidence>
<dbReference type="InterPro" id="IPR005493">
    <property type="entry name" value="RraA/RraA-like"/>
</dbReference>
<sequence length="222" mass="23491">MTATARAPYSLTREPKDESTMSSTASIPSDDVLARLRSVSPSTLGHLRDHGLIAGLDPLFRPIRFAGVARTVVGGEYDSPGLNRVIDEGDERTVIVISRPAGTRRTTYGGVVGTRARARGIAGLVIDGPVTDSEQLVELGTPIYHRGVTPLVGRSTDGLEIVDVPVVVGGVVVNPGDVLFGDNDGVAVLSPYEVEPVLEVLEDMERREVGLRASLLAQGADR</sequence>
<comment type="subunit">
    <text evidence="4">Homotrimer.</text>
</comment>
<dbReference type="InterPro" id="IPR036704">
    <property type="entry name" value="RraA/RraA-like_sf"/>
</dbReference>
<dbReference type="EMBL" id="BSUK01000001">
    <property type="protein sequence ID" value="GMA24443.1"/>
    <property type="molecule type" value="Genomic_DNA"/>
</dbReference>
<dbReference type="EC" id="4.1.3.17" evidence="5"/>
<accession>A0ABQ6I398</accession>
<evidence type="ECO:0000256" key="12">
    <source>
        <dbReference type="ARBA" id="ARBA00047973"/>
    </source>
</evidence>
<evidence type="ECO:0000256" key="8">
    <source>
        <dbReference type="ARBA" id="ARBA00025046"/>
    </source>
</evidence>
<gene>
    <name evidence="14" type="ORF">GCM10025864_22020</name>
</gene>
<reference evidence="15" key="1">
    <citation type="journal article" date="2019" name="Int. J. Syst. Evol. Microbiol.">
        <title>The Global Catalogue of Microorganisms (GCM) 10K type strain sequencing project: providing services to taxonomists for standard genome sequencing and annotation.</title>
        <authorList>
            <consortium name="The Broad Institute Genomics Platform"/>
            <consortium name="The Broad Institute Genome Sequencing Center for Infectious Disease"/>
            <person name="Wu L."/>
            <person name="Ma J."/>
        </authorList>
    </citation>
    <scope>NUCLEOTIDE SEQUENCE [LARGE SCALE GENOMIC DNA]</scope>
    <source>
        <strain evidence="15">NBRC 106348</strain>
    </source>
</reference>
<comment type="similarity">
    <text evidence="3">Belongs to the class II aldolase/RraA-like family.</text>
</comment>
<protein>
    <recommendedName>
        <fullName evidence="7">Putative 4-hydroxy-4-methyl-2-oxoglutarate aldolase</fullName>
        <ecNumber evidence="6">4.1.1.112</ecNumber>
        <ecNumber evidence="5">4.1.3.17</ecNumber>
    </recommendedName>
    <alternativeName>
        <fullName evidence="11">Oxaloacetate decarboxylase</fullName>
    </alternativeName>
    <alternativeName>
        <fullName evidence="9">Regulator of ribonuclease activity homolog</fullName>
    </alternativeName>
    <alternativeName>
        <fullName evidence="10">RraA-like protein</fullName>
    </alternativeName>
</protein>
<evidence type="ECO:0000256" key="6">
    <source>
        <dbReference type="ARBA" id="ARBA00012947"/>
    </source>
</evidence>
<dbReference type="Gene3D" id="3.50.30.40">
    <property type="entry name" value="Ribonuclease E inhibitor RraA/RraA-like"/>
    <property type="match status" value="1"/>
</dbReference>
<comment type="cofactor">
    <cofactor evidence="2">
        <name>a divalent metal cation</name>
        <dbReference type="ChEBI" id="CHEBI:60240"/>
    </cofactor>
</comment>
<comment type="caution">
    <text evidence="14">The sequence shown here is derived from an EMBL/GenBank/DDBJ whole genome shotgun (WGS) entry which is preliminary data.</text>
</comment>
<comment type="catalytic activity">
    <reaction evidence="1">
        <text>4-hydroxy-4-methyl-2-oxoglutarate = 2 pyruvate</text>
        <dbReference type="Rhea" id="RHEA:22748"/>
        <dbReference type="ChEBI" id="CHEBI:15361"/>
        <dbReference type="ChEBI" id="CHEBI:58276"/>
        <dbReference type="EC" id="4.1.3.17"/>
    </reaction>
</comment>
<dbReference type="Proteomes" id="UP001157091">
    <property type="component" value="Unassembled WGS sequence"/>
</dbReference>
<evidence type="ECO:0000313" key="14">
    <source>
        <dbReference type="EMBL" id="GMA24443.1"/>
    </source>
</evidence>
<dbReference type="PANTHER" id="PTHR33254">
    <property type="entry name" value="4-HYDROXY-4-METHYL-2-OXOGLUTARATE ALDOLASE 3-RELATED"/>
    <property type="match status" value="1"/>
</dbReference>
<evidence type="ECO:0000256" key="5">
    <source>
        <dbReference type="ARBA" id="ARBA00012213"/>
    </source>
</evidence>
<dbReference type="PANTHER" id="PTHR33254:SF4">
    <property type="entry name" value="4-HYDROXY-4-METHYL-2-OXOGLUTARATE ALDOLASE 3-RELATED"/>
    <property type="match status" value="1"/>
</dbReference>
<dbReference type="SUPFAM" id="SSF89562">
    <property type="entry name" value="RraA-like"/>
    <property type="match status" value="1"/>
</dbReference>
<evidence type="ECO:0000256" key="13">
    <source>
        <dbReference type="SAM" id="MobiDB-lite"/>
    </source>
</evidence>
<organism evidence="14 15">
    <name type="scientific">Luteimicrobium album</name>
    <dbReference type="NCBI Taxonomy" id="1054550"/>
    <lineage>
        <taxon>Bacteria</taxon>
        <taxon>Bacillati</taxon>
        <taxon>Actinomycetota</taxon>
        <taxon>Actinomycetes</taxon>
        <taxon>Micrococcales</taxon>
        <taxon>Luteimicrobium</taxon>
    </lineage>
</organism>
<proteinExistence type="inferred from homology"/>
<dbReference type="Pfam" id="PF03737">
    <property type="entry name" value="RraA-like"/>
    <property type="match status" value="1"/>
</dbReference>
<evidence type="ECO:0000256" key="4">
    <source>
        <dbReference type="ARBA" id="ARBA00011233"/>
    </source>
</evidence>
<feature type="region of interest" description="Disordered" evidence="13">
    <location>
        <begin position="1"/>
        <end position="26"/>
    </location>
</feature>
<comment type="function">
    <text evidence="8">Catalyzes the aldol cleavage of 4-hydroxy-4-methyl-2-oxoglutarate (HMG) into 2 molecules of pyruvate. Also contains a secondary oxaloacetate (OAA) decarboxylase activity due to the common pyruvate enolate transition state formed following C-C bond cleavage in the retro-aldol and decarboxylation reactions.</text>
</comment>
<comment type="catalytic activity">
    <reaction evidence="12">
        <text>oxaloacetate + H(+) = pyruvate + CO2</text>
        <dbReference type="Rhea" id="RHEA:15641"/>
        <dbReference type="ChEBI" id="CHEBI:15361"/>
        <dbReference type="ChEBI" id="CHEBI:15378"/>
        <dbReference type="ChEBI" id="CHEBI:16452"/>
        <dbReference type="ChEBI" id="CHEBI:16526"/>
        <dbReference type="EC" id="4.1.1.112"/>
    </reaction>
</comment>
<keyword evidence="15" id="KW-1185">Reference proteome</keyword>
<evidence type="ECO:0000256" key="11">
    <source>
        <dbReference type="ARBA" id="ARBA00032305"/>
    </source>
</evidence>
<dbReference type="EC" id="4.1.1.112" evidence="6"/>
<evidence type="ECO:0000256" key="10">
    <source>
        <dbReference type="ARBA" id="ARBA00030169"/>
    </source>
</evidence>
<name>A0ABQ6I398_9MICO</name>
<evidence type="ECO:0000256" key="7">
    <source>
        <dbReference type="ARBA" id="ARBA00016549"/>
    </source>
</evidence>